<dbReference type="Proteomes" id="UP001055514">
    <property type="component" value="Chromosome"/>
</dbReference>
<evidence type="ECO:0000313" key="1">
    <source>
        <dbReference type="EMBL" id="USU93627.1"/>
    </source>
</evidence>
<dbReference type="EMBL" id="CP095407">
    <property type="protein sequence ID" value="USU93627.1"/>
    <property type="molecule type" value="Genomic_DNA"/>
</dbReference>
<accession>A0AAE9S9Q9</accession>
<reference evidence="1" key="1">
    <citation type="submission" date="2022-04" db="EMBL/GenBank/DDBJ databases">
        <title>Emergence of ST220 Acinetobacter pittii strain in bloodstream infection, which co-producing chromosomal NDM-1 and OXA-820 carbapenemases.</title>
        <authorList>
            <person name="Tian C."/>
            <person name="Xing M."/>
            <person name="Fu L."/>
            <person name="Xia D."/>
        </authorList>
    </citation>
    <scope>NUCLEOTIDE SEQUENCE</scope>
    <source>
        <strain evidence="1">TCM</strain>
    </source>
</reference>
<gene>
    <name evidence="1" type="ORF">MWH18_14885</name>
</gene>
<protein>
    <submittedName>
        <fullName evidence="1">Uncharacterized protein</fullName>
    </submittedName>
</protein>
<name>A0AAE9S9Q9_ACIPI</name>
<evidence type="ECO:0000313" key="2">
    <source>
        <dbReference type="Proteomes" id="UP001055514"/>
    </source>
</evidence>
<dbReference type="RefSeq" id="WP_032056837.1">
    <property type="nucleotide sequence ID" value="NZ_BBTX01000007.1"/>
</dbReference>
<proteinExistence type="predicted"/>
<dbReference type="AlphaFoldDB" id="A0AAE9S9Q9"/>
<sequence>MKLETLNKNAEFYIASLALGVLEGMKQGILSPEAGIWSLARSSFSNELLKSTIISNDLKYVIACFDEIDALSSFDGGEVKQQQMIDELKERCLSCLQGVDYKNLDMKMTSSINDEDDL</sequence>
<organism evidence="1 2">
    <name type="scientific">Acinetobacter pittii</name>
    <name type="common">Acinetobacter genomosp. 3</name>
    <dbReference type="NCBI Taxonomy" id="48296"/>
    <lineage>
        <taxon>Bacteria</taxon>
        <taxon>Pseudomonadati</taxon>
        <taxon>Pseudomonadota</taxon>
        <taxon>Gammaproteobacteria</taxon>
        <taxon>Moraxellales</taxon>
        <taxon>Moraxellaceae</taxon>
        <taxon>Acinetobacter</taxon>
        <taxon>Acinetobacter calcoaceticus/baumannii complex</taxon>
    </lineage>
</organism>